<name>A0ABC8M2W5_ERUVS</name>
<comment type="caution">
    <text evidence="2">The sequence shown here is derived from an EMBL/GenBank/DDBJ whole genome shotgun (WGS) entry which is preliminary data.</text>
</comment>
<proteinExistence type="predicted"/>
<accession>A0ABC8M2W5</accession>
<keyword evidence="1" id="KW-0812">Transmembrane</keyword>
<feature type="transmembrane region" description="Helical" evidence="1">
    <location>
        <begin position="92"/>
        <end position="111"/>
    </location>
</feature>
<sequence length="115" mass="12811">MSSSTSSARSHTRRETLQADFASFMKSTMQRFENQEKYLDDAILDMEKHLQEKTTLMAETVQSSAKETSTLSIQNSLVSQTLDSYVAKTNSLLLNIATATVVLGTMTFIYAKLTT</sequence>
<keyword evidence="1" id="KW-0472">Membrane</keyword>
<protein>
    <submittedName>
        <fullName evidence="2">Uncharacterized protein</fullName>
    </submittedName>
</protein>
<gene>
    <name evidence="2" type="ORF">ERUC_LOCUS43043</name>
</gene>
<evidence type="ECO:0000313" key="2">
    <source>
        <dbReference type="EMBL" id="CAH8390560.1"/>
    </source>
</evidence>
<keyword evidence="3" id="KW-1185">Reference proteome</keyword>
<dbReference type="EMBL" id="CAKOAT010900709">
    <property type="protein sequence ID" value="CAH8390560.1"/>
    <property type="molecule type" value="Genomic_DNA"/>
</dbReference>
<dbReference type="AlphaFoldDB" id="A0ABC8M2W5"/>
<evidence type="ECO:0000256" key="1">
    <source>
        <dbReference type="SAM" id="Phobius"/>
    </source>
</evidence>
<organism evidence="2 3">
    <name type="scientific">Eruca vesicaria subsp. sativa</name>
    <name type="common">Garden rocket</name>
    <name type="synonym">Eruca sativa</name>
    <dbReference type="NCBI Taxonomy" id="29727"/>
    <lineage>
        <taxon>Eukaryota</taxon>
        <taxon>Viridiplantae</taxon>
        <taxon>Streptophyta</taxon>
        <taxon>Embryophyta</taxon>
        <taxon>Tracheophyta</taxon>
        <taxon>Spermatophyta</taxon>
        <taxon>Magnoliopsida</taxon>
        <taxon>eudicotyledons</taxon>
        <taxon>Gunneridae</taxon>
        <taxon>Pentapetalae</taxon>
        <taxon>rosids</taxon>
        <taxon>malvids</taxon>
        <taxon>Brassicales</taxon>
        <taxon>Brassicaceae</taxon>
        <taxon>Brassiceae</taxon>
        <taxon>Eruca</taxon>
    </lineage>
</organism>
<dbReference type="Proteomes" id="UP001642260">
    <property type="component" value="Unassembled WGS sequence"/>
</dbReference>
<reference evidence="2 3" key="1">
    <citation type="submission" date="2022-03" db="EMBL/GenBank/DDBJ databases">
        <authorList>
            <person name="Macdonald S."/>
            <person name="Ahmed S."/>
            <person name="Newling K."/>
        </authorList>
    </citation>
    <scope>NUCLEOTIDE SEQUENCE [LARGE SCALE GENOMIC DNA]</scope>
</reference>
<evidence type="ECO:0000313" key="3">
    <source>
        <dbReference type="Proteomes" id="UP001642260"/>
    </source>
</evidence>
<keyword evidence="1" id="KW-1133">Transmembrane helix</keyword>